<dbReference type="EMBL" id="UINC01013908">
    <property type="protein sequence ID" value="SVA59726.1"/>
    <property type="molecule type" value="Genomic_DNA"/>
</dbReference>
<sequence>MKPIRLIFASAGLAAALSPPAQAVEFATDIRPLLEVNCVKCHGADKQKGDLRLDELGLAEKGGETGPALAKGDPAGSLLLKRISLAADHDDIMPPKGGPLKPAQIETLRQWIADGAAWPGGVTLRAKSAADLEREKLFAAKPLKSIEVFPAKVTLETAADSHTLVAMATYGDDSTRDITRDAAFHLAKRGIAELRGNRLLPSADGETQVHVSFGGHELVVPIKVIDAARPRRVSFRLDVMPIFLRAGCNTGSCHGSARGQDGFMLSLFGYDPDGDHHRITRQLSTRRLNLALASESLLIEKPTEAVPHTGGKQIDVGSPYYNTLVRWIEDGAPNDPKDVVKPLNIEILPPKLLLEGDGATQQMTVIARYSNGTDRDVTSLVVFQSNNDNSATVSPEGTVTAKNRGEAFVTARFATFTVGSQVVVIPQGLKYERPKLAANNYIDELVHDKLHKLRVTPSDQCSDEAFMRRSFLDIAGLLPEPNELASFLADEDPEKRNNLVTTLLDRKEFTEMWVMKWAELLQIRTQQNNQVSYKATLLYHNWLKDRIANNVPFNQIVQELLSSTGGTFKSPATNYYQIERDTLKVSENVAQVFLGMRIQCAQCHNHPFDRWTMDDYYSFASFFSQIGRKNAEDPREVIVYNRRSGEVKHPIGGRNMTPKFLGGAVPEIAR</sequence>
<feature type="domain" description="Cytochrome c" evidence="4">
    <location>
        <begin position="25"/>
        <end position="116"/>
    </location>
</feature>
<dbReference type="GO" id="GO:0020037">
    <property type="term" value="F:heme binding"/>
    <property type="evidence" value="ECO:0007669"/>
    <property type="project" value="InterPro"/>
</dbReference>
<dbReference type="GO" id="GO:0009055">
    <property type="term" value="F:electron transfer activity"/>
    <property type="evidence" value="ECO:0007669"/>
    <property type="project" value="InterPro"/>
</dbReference>
<proteinExistence type="predicted"/>
<organism evidence="5">
    <name type="scientific">marine metagenome</name>
    <dbReference type="NCBI Taxonomy" id="408172"/>
    <lineage>
        <taxon>unclassified sequences</taxon>
        <taxon>metagenomes</taxon>
        <taxon>ecological metagenomes</taxon>
    </lineage>
</organism>
<name>A0A381X4N4_9ZZZZ</name>
<dbReference type="PANTHER" id="PTHR35889">
    <property type="entry name" value="CYCLOINULO-OLIGOSACCHARIDE FRUCTANOTRANSFERASE-RELATED"/>
    <property type="match status" value="1"/>
</dbReference>
<evidence type="ECO:0000259" key="4">
    <source>
        <dbReference type="PROSITE" id="PS51007"/>
    </source>
</evidence>
<dbReference type="InterPro" id="IPR003343">
    <property type="entry name" value="Big_2"/>
</dbReference>
<dbReference type="GO" id="GO:0046872">
    <property type="term" value="F:metal ion binding"/>
    <property type="evidence" value="ECO:0007669"/>
    <property type="project" value="UniProtKB-KW"/>
</dbReference>
<reference evidence="5" key="1">
    <citation type="submission" date="2018-05" db="EMBL/GenBank/DDBJ databases">
        <authorList>
            <person name="Lanie J.A."/>
            <person name="Ng W.-L."/>
            <person name="Kazmierczak K.M."/>
            <person name="Andrzejewski T.M."/>
            <person name="Davidsen T.M."/>
            <person name="Wayne K.J."/>
            <person name="Tettelin H."/>
            <person name="Glass J.I."/>
            <person name="Rusch D."/>
            <person name="Podicherti R."/>
            <person name="Tsui H.-C.T."/>
            <person name="Winkler M.E."/>
        </authorList>
    </citation>
    <scope>NUCLEOTIDE SEQUENCE</scope>
</reference>
<feature type="non-terminal residue" evidence="5">
    <location>
        <position position="670"/>
    </location>
</feature>
<dbReference type="InterPro" id="IPR009056">
    <property type="entry name" value="Cyt_c-like_dom"/>
</dbReference>
<keyword evidence="3" id="KW-0408">Iron</keyword>
<dbReference type="Pfam" id="PF02368">
    <property type="entry name" value="Big_2"/>
    <property type="match status" value="1"/>
</dbReference>
<keyword evidence="1" id="KW-0349">Heme</keyword>
<dbReference type="InterPro" id="IPR011429">
    <property type="entry name" value="Cyt_c_Planctomycete-type"/>
</dbReference>
<dbReference type="Gene3D" id="2.60.40.1080">
    <property type="match status" value="2"/>
</dbReference>
<dbReference type="PROSITE" id="PS51007">
    <property type="entry name" value="CYTC"/>
    <property type="match status" value="1"/>
</dbReference>
<dbReference type="InterPro" id="IPR011444">
    <property type="entry name" value="DUF1549"/>
</dbReference>
<dbReference type="Pfam" id="PF07635">
    <property type="entry name" value="PSCyt1"/>
    <property type="match status" value="1"/>
</dbReference>
<evidence type="ECO:0000256" key="2">
    <source>
        <dbReference type="ARBA" id="ARBA00022723"/>
    </source>
</evidence>
<dbReference type="PANTHER" id="PTHR35889:SF3">
    <property type="entry name" value="F-BOX DOMAIN-CONTAINING PROTEIN"/>
    <property type="match status" value="1"/>
</dbReference>
<dbReference type="InterPro" id="IPR036909">
    <property type="entry name" value="Cyt_c-like_dom_sf"/>
</dbReference>
<evidence type="ECO:0000256" key="3">
    <source>
        <dbReference type="ARBA" id="ARBA00023004"/>
    </source>
</evidence>
<evidence type="ECO:0000313" key="5">
    <source>
        <dbReference type="EMBL" id="SVA59726.1"/>
    </source>
</evidence>
<gene>
    <name evidence="5" type="ORF">METZ01_LOCUS112580</name>
</gene>
<keyword evidence="2" id="KW-0479">Metal-binding</keyword>
<dbReference type="SUPFAM" id="SSF49373">
    <property type="entry name" value="Invasin/intimin cell-adhesion fragments"/>
    <property type="match status" value="1"/>
</dbReference>
<protein>
    <recommendedName>
        <fullName evidence="4">Cytochrome c domain-containing protein</fullName>
    </recommendedName>
</protein>
<accession>A0A381X4N4</accession>
<dbReference type="SUPFAM" id="SSF46626">
    <property type="entry name" value="Cytochrome c"/>
    <property type="match status" value="1"/>
</dbReference>
<dbReference type="AlphaFoldDB" id="A0A381X4N4"/>
<evidence type="ECO:0000256" key="1">
    <source>
        <dbReference type="ARBA" id="ARBA00022617"/>
    </source>
</evidence>
<dbReference type="SMART" id="SM00635">
    <property type="entry name" value="BID_2"/>
    <property type="match status" value="2"/>
</dbReference>
<dbReference type="Pfam" id="PF07583">
    <property type="entry name" value="PSCyt2"/>
    <property type="match status" value="1"/>
</dbReference>
<dbReference type="InterPro" id="IPR008964">
    <property type="entry name" value="Invasin/intimin_cell_adhesion"/>
</dbReference>